<gene>
    <name evidence="4" type="ORF">UPYG_G00199920</name>
</gene>
<dbReference type="Gene3D" id="2.60.40.10">
    <property type="entry name" value="Immunoglobulins"/>
    <property type="match status" value="1"/>
</dbReference>
<dbReference type="PROSITE" id="PS51257">
    <property type="entry name" value="PROKAR_LIPOPROTEIN"/>
    <property type="match status" value="1"/>
</dbReference>
<keyword evidence="2" id="KW-0812">Transmembrane</keyword>
<reference evidence="4 5" key="1">
    <citation type="submission" date="2024-06" db="EMBL/GenBank/DDBJ databases">
        <authorList>
            <person name="Pan Q."/>
            <person name="Wen M."/>
            <person name="Jouanno E."/>
            <person name="Zahm M."/>
            <person name="Klopp C."/>
            <person name="Cabau C."/>
            <person name="Louis A."/>
            <person name="Berthelot C."/>
            <person name="Parey E."/>
            <person name="Roest Crollius H."/>
            <person name="Montfort J."/>
            <person name="Robinson-Rechavi M."/>
            <person name="Bouchez O."/>
            <person name="Lampietro C."/>
            <person name="Lopez Roques C."/>
            <person name="Donnadieu C."/>
            <person name="Postlethwait J."/>
            <person name="Bobe J."/>
            <person name="Verreycken H."/>
            <person name="Guiguen Y."/>
        </authorList>
    </citation>
    <scope>NUCLEOTIDE SEQUENCE [LARGE SCALE GENOMIC DNA]</scope>
    <source>
        <strain evidence="4">Up_M1</strain>
        <tissue evidence="4">Testis</tissue>
    </source>
</reference>
<dbReference type="InterPro" id="IPR013783">
    <property type="entry name" value="Ig-like_fold"/>
</dbReference>
<dbReference type="InterPro" id="IPR007110">
    <property type="entry name" value="Ig-like_dom"/>
</dbReference>
<feature type="region of interest" description="Disordered" evidence="1">
    <location>
        <begin position="196"/>
        <end position="349"/>
    </location>
</feature>
<evidence type="ECO:0000256" key="1">
    <source>
        <dbReference type="SAM" id="MobiDB-lite"/>
    </source>
</evidence>
<dbReference type="EMBL" id="JAGEUA010000006">
    <property type="protein sequence ID" value="KAL0973174.1"/>
    <property type="molecule type" value="Genomic_DNA"/>
</dbReference>
<keyword evidence="2" id="KW-0472">Membrane</keyword>
<evidence type="ECO:0000259" key="3">
    <source>
        <dbReference type="PROSITE" id="PS50835"/>
    </source>
</evidence>
<keyword evidence="2" id="KW-1133">Transmembrane helix</keyword>
<evidence type="ECO:0000313" key="5">
    <source>
        <dbReference type="Proteomes" id="UP001557470"/>
    </source>
</evidence>
<feature type="region of interest" description="Disordered" evidence="1">
    <location>
        <begin position="395"/>
        <end position="417"/>
    </location>
</feature>
<feature type="transmembrane region" description="Helical" evidence="2">
    <location>
        <begin position="154"/>
        <end position="175"/>
    </location>
</feature>
<feature type="compositionally biased region" description="Polar residues" evidence="1">
    <location>
        <begin position="199"/>
        <end position="211"/>
    </location>
</feature>
<dbReference type="PROSITE" id="PS50835">
    <property type="entry name" value="IG_LIKE"/>
    <property type="match status" value="1"/>
</dbReference>
<feature type="compositionally biased region" description="Basic and acidic residues" evidence="1">
    <location>
        <begin position="283"/>
        <end position="302"/>
    </location>
</feature>
<dbReference type="Pfam" id="PF07686">
    <property type="entry name" value="V-set"/>
    <property type="match status" value="1"/>
</dbReference>
<proteinExistence type="predicted"/>
<evidence type="ECO:0000313" key="4">
    <source>
        <dbReference type="EMBL" id="KAL0973174.1"/>
    </source>
</evidence>
<dbReference type="InterPro" id="IPR013106">
    <property type="entry name" value="Ig_V-set"/>
</dbReference>
<dbReference type="AlphaFoldDB" id="A0ABD0WI01"/>
<feature type="compositionally biased region" description="Polar residues" evidence="1">
    <location>
        <begin position="270"/>
        <end position="282"/>
    </location>
</feature>
<name>A0ABD0WI01_UMBPY</name>
<organism evidence="4 5">
    <name type="scientific">Umbra pygmaea</name>
    <name type="common">Eastern mudminnow</name>
    <dbReference type="NCBI Taxonomy" id="75934"/>
    <lineage>
        <taxon>Eukaryota</taxon>
        <taxon>Metazoa</taxon>
        <taxon>Chordata</taxon>
        <taxon>Craniata</taxon>
        <taxon>Vertebrata</taxon>
        <taxon>Euteleostomi</taxon>
        <taxon>Actinopterygii</taxon>
        <taxon>Neopterygii</taxon>
        <taxon>Teleostei</taxon>
        <taxon>Protacanthopterygii</taxon>
        <taxon>Esociformes</taxon>
        <taxon>Umbridae</taxon>
        <taxon>Umbra</taxon>
    </lineage>
</organism>
<accession>A0ABD0WI01</accession>
<comment type="caution">
    <text evidence="4">The sequence shown here is derived from an EMBL/GenBank/DDBJ whole genome shotgun (WGS) entry which is preliminary data.</text>
</comment>
<keyword evidence="5" id="KW-1185">Reference proteome</keyword>
<protein>
    <recommendedName>
        <fullName evidence="3">Ig-like domain-containing protein</fullName>
    </recommendedName>
</protein>
<feature type="compositionally biased region" description="Polar residues" evidence="1">
    <location>
        <begin position="303"/>
        <end position="313"/>
    </location>
</feature>
<evidence type="ECO:0000256" key="2">
    <source>
        <dbReference type="SAM" id="Phobius"/>
    </source>
</evidence>
<sequence>MISVKTNSWYFWMALSHISATSIGCHNSCNRSTLHTSVGSAVLLSCSFGSIYMDMSPEDGWVVWSQVSDLSSSLVNFTSPGQVDFLDTRQGRVKAFLNQGYQGNFSIRIDSLQASDMGSYCCVKWGNDLCYQVDLEEREIGSTEAPLTDLQLQFFFIVGCLAFFIVLLSGCFCLVKWKQASAPTEDAVCPDSVRRDATQETGDGNVQTVYENNEHDPTIIQHDPTRNQHDPTRIQHDPTRNQHDPTRNQHDPTRIQQDPIRIQHAKNRIQHNPNRIQHNPTRIQHDPTRIQHDPTRNQRDPTRIQNDSTSIQHDPNRIQHDPTSIQHDPTRNQHGPARHNRTPVRDLSDERQGFHRELMSRLRQSLRQSSIGRRYYVNQAEINQRVSADMDIRQKANDTKTNQEDRSQMDTHHRERFWGKRSRNKCEYENPIYNNRVDHLNKL</sequence>
<dbReference type="Proteomes" id="UP001557470">
    <property type="component" value="Unassembled WGS sequence"/>
</dbReference>
<feature type="domain" description="Ig-like" evidence="3">
    <location>
        <begin position="39"/>
        <end position="122"/>
    </location>
</feature>
<feature type="compositionally biased region" description="Basic and acidic residues" evidence="1">
    <location>
        <begin position="212"/>
        <end position="253"/>
    </location>
</feature>
<dbReference type="InterPro" id="IPR036179">
    <property type="entry name" value="Ig-like_dom_sf"/>
</dbReference>
<dbReference type="SUPFAM" id="SSF48726">
    <property type="entry name" value="Immunoglobulin"/>
    <property type="match status" value="1"/>
</dbReference>